<organism evidence="4 5">
    <name type="scientific">Talaromyces rugulosus</name>
    <name type="common">Penicillium rugulosum</name>
    <dbReference type="NCBI Taxonomy" id="121627"/>
    <lineage>
        <taxon>Eukaryota</taxon>
        <taxon>Fungi</taxon>
        <taxon>Dikarya</taxon>
        <taxon>Ascomycota</taxon>
        <taxon>Pezizomycotina</taxon>
        <taxon>Eurotiomycetes</taxon>
        <taxon>Eurotiomycetidae</taxon>
        <taxon>Eurotiales</taxon>
        <taxon>Trichocomaceae</taxon>
        <taxon>Talaromyces</taxon>
        <taxon>Talaromyces sect. Islandici</taxon>
    </lineage>
</organism>
<dbReference type="RefSeq" id="XP_035342425.1">
    <property type="nucleotide sequence ID" value="XM_035486532.1"/>
</dbReference>
<dbReference type="OrthoDB" id="5386595at2759"/>
<dbReference type="EMBL" id="CP055899">
    <property type="protein sequence ID" value="QKX56247.1"/>
    <property type="molecule type" value="Genomic_DNA"/>
</dbReference>
<dbReference type="Pfam" id="PF13391">
    <property type="entry name" value="HNH_2"/>
    <property type="match status" value="1"/>
</dbReference>
<accession>A0A7H8QQK4</accession>
<gene>
    <name evidence="4" type="ORF">TRUGW13939_03348</name>
</gene>
<evidence type="ECO:0000256" key="1">
    <source>
        <dbReference type="SAM" id="Coils"/>
    </source>
</evidence>
<dbReference type="GeneID" id="55990853"/>
<evidence type="ECO:0000259" key="3">
    <source>
        <dbReference type="Pfam" id="PF13391"/>
    </source>
</evidence>
<keyword evidence="5" id="KW-1185">Reference proteome</keyword>
<evidence type="ECO:0000313" key="4">
    <source>
        <dbReference type="EMBL" id="QKX56247.1"/>
    </source>
</evidence>
<dbReference type="KEGG" id="trg:TRUGW13939_03348"/>
<evidence type="ECO:0000256" key="2">
    <source>
        <dbReference type="SAM" id="MobiDB-lite"/>
    </source>
</evidence>
<protein>
    <recommendedName>
        <fullName evidence="3">HNH nuclease domain-containing protein</fullName>
    </recommendedName>
</protein>
<feature type="coiled-coil region" evidence="1">
    <location>
        <begin position="13"/>
        <end position="40"/>
    </location>
</feature>
<evidence type="ECO:0000313" key="5">
    <source>
        <dbReference type="Proteomes" id="UP000509510"/>
    </source>
</evidence>
<feature type="domain" description="HNH nuclease" evidence="3">
    <location>
        <begin position="186"/>
        <end position="241"/>
    </location>
</feature>
<dbReference type="Proteomes" id="UP000509510">
    <property type="component" value="Chromosome II"/>
</dbReference>
<feature type="region of interest" description="Disordered" evidence="2">
    <location>
        <begin position="393"/>
        <end position="425"/>
    </location>
</feature>
<proteinExistence type="predicted"/>
<dbReference type="InterPro" id="IPR003615">
    <property type="entry name" value="HNH_nuc"/>
</dbReference>
<keyword evidence="1" id="KW-0175">Coiled coil</keyword>
<feature type="compositionally biased region" description="Acidic residues" evidence="2">
    <location>
        <begin position="400"/>
        <end position="425"/>
    </location>
</feature>
<sequence>MDSPNHWRIYIPKKRQGDELKDLETKRRRLHEEEVQARKDIKARGTFNEDFFSGASRAESKTLERLRIASDISFSQFQGDFETWQNREAAKDLFSKIRAAEEREQRFKQRSEAMAADKNTPDGVFRGIFMRLFTSARTGMDIKGVGEGARDGTTQYNFRKKLLKDQNSLDTEGYAWCPIIQRRFYEKDMRAGHIFSYKHGQEMMDEIFGKIRPEEMFSSKNGIIIHKSIEEQFDKGVFVIVPDIPDEFSMEQVRVWVTGEVRNYKIRIIDSTFHKLDHGVIEPDSSMTWRSLDNRKLVFKSNARPAARYLYFHYCLQILRRAWKAAPGEKQALTLYDQFGCRVWATPGKYIGRKMLKALVDTLGHEYQDLMIGSSMKSGDVDHLMNCLTRQISETPVPDEMTEEDAYESDNESEDEGEEDVYADE</sequence>
<dbReference type="AlphaFoldDB" id="A0A7H8QQK4"/>
<name>A0A7H8QQK4_TALRU</name>
<reference evidence="5" key="1">
    <citation type="submission" date="2020-06" db="EMBL/GenBank/DDBJ databases">
        <title>A chromosome-scale genome assembly of Talaromyces rugulosus W13939.</title>
        <authorList>
            <person name="Wang B."/>
            <person name="Guo L."/>
            <person name="Ye K."/>
            <person name="Wang L."/>
        </authorList>
    </citation>
    <scope>NUCLEOTIDE SEQUENCE [LARGE SCALE GENOMIC DNA]</scope>
    <source>
        <strain evidence="5">W13939</strain>
    </source>
</reference>